<dbReference type="Proteomes" id="UP000515908">
    <property type="component" value="Chromosome 11"/>
</dbReference>
<keyword evidence="3" id="KW-1185">Reference proteome</keyword>
<evidence type="ECO:0000256" key="1">
    <source>
        <dbReference type="SAM" id="MobiDB-lite"/>
    </source>
</evidence>
<dbReference type="AlphaFoldDB" id="A0A7G2CIL7"/>
<evidence type="ECO:0000313" key="2">
    <source>
        <dbReference type="EMBL" id="CAD2218473.1"/>
    </source>
</evidence>
<proteinExistence type="predicted"/>
<protein>
    <submittedName>
        <fullName evidence="2">Uncharacterized protein</fullName>
    </submittedName>
</protein>
<dbReference type="VEuPathDB" id="TriTrypDB:ADEAN_000596200"/>
<organism evidence="2 3">
    <name type="scientific">Angomonas deanei</name>
    <dbReference type="NCBI Taxonomy" id="59799"/>
    <lineage>
        <taxon>Eukaryota</taxon>
        <taxon>Discoba</taxon>
        <taxon>Euglenozoa</taxon>
        <taxon>Kinetoplastea</taxon>
        <taxon>Metakinetoplastina</taxon>
        <taxon>Trypanosomatida</taxon>
        <taxon>Trypanosomatidae</taxon>
        <taxon>Strigomonadinae</taxon>
        <taxon>Angomonas</taxon>
    </lineage>
</organism>
<dbReference type="EMBL" id="LR877155">
    <property type="protein sequence ID" value="CAD2218473.1"/>
    <property type="molecule type" value="Genomic_DNA"/>
</dbReference>
<reference evidence="2 3" key="1">
    <citation type="submission" date="2020-08" db="EMBL/GenBank/DDBJ databases">
        <authorList>
            <person name="Newling K."/>
            <person name="Davey J."/>
            <person name="Forrester S."/>
        </authorList>
    </citation>
    <scope>NUCLEOTIDE SEQUENCE [LARGE SCALE GENOMIC DNA]</scope>
    <source>
        <strain evidence="3">Crithidia deanei Carvalho (ATCC PRA-265)</strain>
    </source>
</reference>
<feature type="region of interest" description="Disordered" evidence="1">
    <location>
        <begin position="1"/>
        <end position="53"/>
    </location>
</feature>
<name>A0A7G2CIL7_9TRYP</name>
<feature type="compositionally biased region" description="Basic and acidic residues" evidence="1">
    <location>
        <begin position="1"/>
        <end position="31"/>
    </location>
</feature>
<gene>
    <name evidence="2" type="ORF">ADEAN_000596200</name>
</gene>
<evidence type="ECO:0000313" key="3">
    <source>
        <dbReference type="Proteomes" id="UP000515908"/>
    </source>
</evidence>
<accession>A0A7G2CIL7</accession>
<sequence length="219" mass="22947">MTRQSERTKSVVADVPEHILKQESHVDKNDPSVDPVRGSLHGTPAIPADPTVGKSSVNYLQGPDSYGNTSVSPIQGNMTSSPMHGNTETNSIEVGAMPVSNLQTRYSNAGDVSAPSIHGNMASSPLHGNTETNSIEVGAMPVSYLQTRYSNAGDVSAPSIHGNMVASPIRSPQNATAADAILGRVPEYNLTGKYPEAGINSVNSVHATLNQSSSTLEKL</sequence>